<sequence length="276" mass="31376">TPQDWFLLDSHLRICYTSPSFNKAVDQSDQIIGRSFLDYLYNPSGEILGQRLFASLADDDGQAAIITISYARLPIIRHHLSTGHFIQDPPNYSFTQYHLVVHKAAGFLLVFLHDKAQFPRDCDFHLYESLKLGDFSNVVHYIPPLNPNPPYHMFQILLNDDRRPIIFSTNTTIAGRLTIVPAHLAAGTQNLQNMANNRCQTSCSVLLVMYRLLPCAMSHLSQFTIQSSHVGSIEEPIPHDGHVDSRDEHIRSLRLAVTTKVAQMSLEEWQREANRL</sequence>
<accession>G4U045</accession>
<dbReference type="HOGENOM" id="CLU_088125_0_0_1"/>
<dbReference type="AlphaFoldDB" id="G4U045"/>
<reference evidence="1 2" key="1">
    <citation type="journal article" date="2011" name="PLoS Pathog.">
        <title>Endophytic Life Strategies Decoded by Genome and Transcriptome Analyses of the Mutualistic Root Symbiont Piriformospora indica.</title>
        <authorList>
            <person name="Zuccaro A."/>
            <person name="Lahrmann U."/>
            <person name="Guldener U."/>
            <person name="Langen G."/>
            <person name="Pfiffi S."/>
            <person name="Biedenkopf D."/>
            <person name="Wong P."/>
            <person name="Samans B."/>
            <person name="Grimm C."/>
            <person name="Basiewicz M."/>
            <person name="Murat C."/>
            <person name="Martin F."/>
            <person name="Kogel K.H."/>
        </authorList>
    </citation>
    <scope>NUCLEOTIDE SEQUENCE [LARGE SCALE GENOMIC DNA]</scope>
    <source>
        <strain evidence="1 2">DSM 11827</strain>
    </source>
</reference>
<name>G4U045_SERID</name>
<proteinExistence type="predicted"/>
<dbReference type="Proteomes" id="UP000007148">
    <property type="component" value="Unassembled WGS sequence"/>
</dbReference>
<evidence type="ECO:0008006" key="3">
    <source>
        <dbReference type="Google" id="ProtNLM"/>
    </source>
</evidence>
<organism evidence="1 2">
    <name type="scientific">Serendipita indica (strain DSM 11827)</name>
    <name type="common">Root endophyte fungus</name>
    <name type="synonym">Piriformospora indica</name>
    <dbReference type="NCBI Taxonomy" id="1109443"/>
    <lineage>
        <taxon>Eukaryota</taxon>
        <taxon>Fungi</taxon>
        <taxon>Dikarya</taxon>
        <taxon>Basidiomycota</taxon>
        <taxon>Agaricomycotina</taxon>
        <taxon>Agaricomycetes</taxon>
        <taxon>Sebacinales</taxon>
        <taxon>Serendipitaceae</taxon>
        <taxon>Serendipita</taxon>
    </lineage>
</organism>
<dbReference type="EMBL" id="CAFZ01001124">
    <property type="protein sequence ID" value="CCA76938.1"/>
    <property type="molecule type" value="Genomic_DNA"/>
</dbReference>
<protein>
    <recommendedName>
        <fullName evidence="3">PAS domain-containing protein</fullName>
    </recommendedName>
</protein>
<dbReference type="OrthoDB" id="2162994at2759"/>
<keyword evidence="2" id="KW-1185">Reference proteome</keyword>
<feature type="non-terminal residue" evidence="1">
    <location>
        <position position="1"/>
    </location>
</feature>
<comment type="caution">
    <text evidence="1">The sequence shown here is derived from an EMBL/GenBank/DDBJ whole genome shotgun (WGS) entry which is preliminary data.</text>
</comment>
<dbReference type="InParanoid" id="G4U045"/>
<gene>
    <name evidence="1" type="ORF">PIIN_10921</name>
</gene>
<evidence type="ECO:0000313" key="2">
    <source>
        <dbReference type="Proteomes" id="UP000007148"/>
    </source>
</evidence>
<evidence type="ECO:0000313" key="1">
    <source>
        <dbReference type="EMBL" id="CCA76938.1"/>
    </source>
</evidence>